<evidence type="ECO:0000313" key="2">
    <source>
        <dbReference type="EMBL" id="ETP51578.1"/>
    </source>
</evidence>
<reference evidence="2 3" key="1">
    <citation type="submission" date="2013-11" db="EMBL/GenBank/DDBJ databases">
        <title>The Genome Sequence of Phytophthora parasitica P10297.</title>
        <authorList>
            <consortium name="The Broad Institute Genomics Platform"/>
            <person name="Russ C."/>
            <person name="Tyler B."/>
            <person name="Panabieres F."/>
            <person name="Shan W."/>
            <person name="Tripathy S."/>
            <person name="Grunwald N."/>
            <person name="Machado M."/>
            <person name="Johnson C.S."/>
            <person name="Walker B."/>
            <person name="Young S.K."/>
            <person name="Zeng Q."/>
            <person name="Gargeya S."/>
            <person name="Fitzgerald M."/>
            <person name="Haas B."/>
            <person name="Abouelleil A."/>
            <person name="Allen A.W."/>
            <person name="Alvarado L."/>
            <person name="Arachchi H.M."/>
            <person name="Berlin A.M."/>
            <person name="Chapman S.B."/>
            <person name="Gainer-Dewar J."/>
            <person name="Goldberg J."/>
            <person name="Griggs A."/>
            <person name="Gujja S."/>
            <person name="Hansen M."/>
            <person name="Howarth C."/>
            <person name="Imamovic A."/>
            <person name="Ireland A."/>
            <person name="Larimer J."/>
            <person name="McCowan C."/>
            <person name="Murphy C."/>
            <person name="Pearson M."/>
            <person name="Poon T.W."/>
            <person name="Priest M."/>
            <person name="Roberts A."/>
            <person name="Saif S."/>
            <person name="Shea T."/>
            <person name="Sisk P."/>
            <person name="Sykes S."/>
            <person name="Wortman J."/>
            <person name="Nusbaum C."/>
            <person name="Birren B."/>
        </authorList>
    </citation>
    <scope>NUCLEOTIDE SEQUENCE [LARGE SCALE GENOMIC DNA]</scope>
    <source>
        <strain evidence="2 3">P10297</strain>
    </source>
</reference>
<feature type="region of interest" description="Disordered" evidence="1">
    <location>
        <begin position="1"/>
        <end position="42"/>
    </location>
</feature>
<feature type="non-terminal residue" evidence="2">
    <location>
        <position position="1"/>
    </location>
</feature>
<protein>
    <submittedName>
        <fullName evidence="2">Uncharacterized protein</fullName>
    </submittedName>
</protein>
<accession>W2ZW98</accession>
<dbReference type="AlphaFoldDB" id="W2ZW98"/>
<dbReference type="Proteomes" id="UP000018948">
    <property type="component" value="Unassembled WGS sequence"/>
</dbReference>
<evidence type="ECO:0000313" key="3">
    <source>
        <dbReference type="Proteomes" id="UP000018948"/>
    </source>
</evidence>
<feature type="compositionally biased region" description="Basic residues" evidence="1">
    <location>
        <begin position="1"/>
        <end position="10"/>
    </location>
</feature>
<proteinExistence type="predicted"/>
<gene>
    <name evidence="2" type="ORF">F442_03312</name>
</gene>
<comment type="caution">
    <text evidence="2">The sequence shown here is derived from an EMBL/GenBank/DDBJ whole genome shotgun (WGS) entry which is preliminary data.</text>
</comment>
<name>W2ZW98_PHYNI</name>
<sequence>ITHFQHRQLRRERYSHASSLKRGKVSRPTRLSRGLHERGSFRPGSVIKSADVVADAPLVRDE</sequence>
<dbReference type="EMBL" id="ANIY01000771">
    <property type="protein sequence ID" value="ETP51578.1"/>
    <property type="molecule type" value="Genomic_DNA"/>
</dbReference>
<organism evidence="2 3">
    <name type="scientific">Phytophthora nicotianae P10297</name>
    <dbReference type="NCBI Taxonomy" id="1317064"/>
    <lineage>
        <taxon>Eukaryota</taxon>
        <taxon>Sar</taxon>
        <taxon>Stramenopiles</taxon>
        <taxon>Oomycota</taxon>
        <taxon>Peronosporomycetes</taxon>
        <taxon>Peronosporales</taxon>
        <taxon>Peronosporaceae</taxon>
        <taxon>Phytophthora</taxon>
    </lineage>
</organism>
<evidence type="ECO:0000256" key="1">
    <source>
        <dbReference type="SAM" id="MobiDB-lite"/>
    </source>
</evidence>